<accession>A0A7X2LB47</accession>
<dbReference type="AlphaFoldDB" id="A0A7X2LB47"/>
<dbReference type="Proteomes" id="UP000441032">
    <property type="component" value="Unassembled WGS sequence"/>
</dbReference>
<proteinExistence type="predicted"/>
<dbReference type="RefSeq" id="WP_154206578.1">
    <property type="nucleotide sequence ID" value="NZ_MCGA01000026.1"/>
</dbReference>
<evidence type="ECO:0000313" key="1">
    <source>
        <dbReference type="EMBL" id="MRS98822.1"/>
    </source>
</evidence>
<organism evidence="1 2">
    <name type="scientific">Ralstonia pickettii</name>
    <name type="common">Burkholderia pickettii</name>
    <dbReference type="NCBI Taxonomy" id="329"/>
    <lineage>
        <taxon>Bacteria</taxon>
        <taxon>Pseudomonadati</taxon>
        <taxon>Pseudomonadota</taxon>
        <taxon>Betaproteobacteria</taxon>
        <taxon>Burkholderiales</taxon>
        <taxon>Burkholderiaceae</taxon>
        <taxon>Ralstonia</taxon>
    </lineage>
</organism>
<sequence length="46" mass="4830">MRVPTRVIAIVITAAAVVKLIRDSSITAIVLGIGAQPISVIPADYR</sequence>
<name>A0A7X2LB47_RALPI</name>
<gene>
    <name evidence="1" type="ORF">GJQ57_09160</name>
</gene>
<protein>
    <submittedName>
        <fullName evidence="1">Uncharacterized protein</fullName>
    </submittedName>
</protein>
<reference evidence="1 2" key="1">
    <citation type="submission" date="2019-11" db="EMBL/GenBank/DDBJ databases">
        <title>Phenotypic characterization of an OXA-22 and OXA-60 co-producing Ralstonia pickettii clinical strain.</title>
        <authorList>
            <person name="He F."/>
        </authorList>
    </citation>
    <scope>NUCLEOTIDE SEQUENCE [LARGE SCALE GENOMIC DNA]</scope>
    <source>
        <strain evidence="1 2">PSLESD1</strain>
    </source>
</reference>
<dbReference type="EMBL" id="WJYN01000003">
    <property type="protein sequence ID" value="MRS98822.1"/>
    <property type="molecule type" value="Genomic_DNA"/>
</dbReference>
<comment type="caution">
    <text evidence="1">The sequence shown here is derived from an EMBL/GenBank/DDBJ whole genome shotgun (WGS) entry which is preliminary data.</text>
</comment>
<evidence type="ECO:0000313" key="2">
    <source>
        <dbReference type="Proteomes" id="UP000441032"/>
    </source>
</evidence>